<feature type="domain" description="YgjP-like metallopeptidase" evidence="1">
    <location>
        <begin position="25"/>
        <end position="228"/>
    </location>
</feature>
<organism evidence="2 3">
    <name type="scientific">Pedobacter kyungheensis</name>
    <dbReference type="NCBI Taxonomy" id="1069985"/>
    <lineage>
        <taxon>Bacteria</taxon>
        <taxon>Pseudomonadati</taxon>
        <taxon>Bacteroidota</taxon>
        <taxon>Sphingobacteriia</taxon>
        <taxon>Sphingobacteriales</taxon>
        <taxon>Sphingobacteriaceae</taxon>
        <taxon>Pedobacter</taxon>
    </lineage>
</organism>
<dbReference type="InterPro" id="IPR002725">
    <property type="entry name" value="YgjP-like_metallopeptidase"/>
</dbReference>
<keyword evidence="2" id="KW-0378">Hydrolase</keyword>
<evidence type="ECO:0000313" key="2">
    <source>
        <dbReference type="EMBL" id="KIA88183.1"/>
    </source>
</evidence>
<protein>
    <submittedName>
        <fullName evidence="2">Metal-dependent hydrolase</fullName>
    </submittedName>
</protein>
<dbReference type="PANTHER" id="PTHR30399:SF1">
    <property type="entry name" value="UTP PYROPHOSPHATASE"/>
    <property type="match status" value="1"/>
</dbReference>
<evidence type="ECO:0000313" key="3">
    <source>
        <dbReference type="Proteomes" id="UP000031246"/>
    </source>
</evidence>
<dbReference type="EMBL" id="JSYN01000055">
    <property type="protein sequence ID" value="KIA88183.1"/>
    <property type="molecule type" value="Genomic_DNA"/>
</dbReference>
<name>A0A0C1F8G9_9SPHI</name>
<keyword evidence="3" id="KW-1185">Reference proteome</keyword>
<proteinExistence type="predicted"/>
<dbReference type="CDD" id="cd07344">
    <property type="entry name" value="M48_yhfN_like"/>
    <property type="match status" value="1"/>
</dbReference>
<dbReference type="GO" id="GO:0016787">
    <property type="term" value="F:hydrolase activity"/>
    <property type="evidence" value="ECO:0007669"/>
    <property type="project" value="UniProtKB-KW"/>
</dbReference>
<dbReference type="Gene3D" id="3.30.2010.10">
    <property type="entry name" value="Metalloproteases ('zincins'), catalytic domain"/>
    <property type="match status" value="1"/>
</dbReference>
<dbReference type="OrthoDB" id="9811177at2"/>
<dbReference type="Proteomes" id="UP000031246">
    <property type="component" value="Unassembled WGS sequence"/>
</dbReference>
<dbReference type="AlphaFoldDB" id="A0A0C1F8G9"/>
<dbReference type="Pfam" id="PF01863">
    <property type="entry name" value="YgjP-like"/>
    <property type="match status" value="1"/>
</dbReference>
<comment type="caution">
    <text evidence="2">The sequence shown here is derived from an EMBL/GenBank/DDBJ whole genome shotgun (WGS) entry which is preliminary data.</text>
</comment>
<gene>
    <name evidence="2" type="ORF">OC25_26430</name>
</gene>
<dbReference type="PANTHER" id="PTHR30399">
    <property type="entry name" value="UNCHARACTERIZED PROTEIN YGJP"/>
    <property type="match status" value="1"/>
</dbReference>
<dbReference type="InterPro" id="IPR053136">
    <property type="entry name" value="UTP_pyrophosphatase-like"/>
</dbReference>
<sequence>MRSDSLTIGSVKIEVTFKEIKNLHLSVHPPDGRVTIASPDFYDLEKVKIYAATKLGWIKREQGKIRSQQRESPKLMITKESHQFLGQRYLLNVIEANKPKLILKHHTIELHCVPQATTEQKHKTLYNWYKKQLDGVVGNLLVEYAKLMNITDINFGIRKMKSKWGSCNIGNRMLWFNIELVKKPKACIEYIVVHELVHLLERNHNKNFIMLMNKYLPNWRIQKKILNELPL</sequence>
<evidence type="ECO:0000259" key="1">
    <source>
        <dbReference type="Pfam" id="PF01863"/>
    </source>
</evidence>
<accession>A0A0C1F8G9</accession>
<dbReference type="RefSeq" id="WP_039483500.1">
    <property type="nucleotide sequence ID" value="NZ_JSYN01000055.1"/>
</dbReference>
<reference evidence="2 3" key="1">
    <citation type="submission" date="2014-10" db="EMBL/GenBank/DDBJ databases">
        <title>Pedobacter Kyungheensis.</title>
        <authorList>
            <person name="Anderson B.M."/>
            <person name="Newman J.D."/>
        </authorList>
    </citation>
    <scope>NUCLEOTIDE SEQUENCE [LARGE SCALE GENOMIC DNA]</scope>
    <source>
        <strain evidence="2 3">KACC 16221</strain>
    </source>
</reference>